<protein>
    <submittedName>
        <fullName evidence="2">Uncharacterized protein</fullName>
    </submittedName>
</protein>
<dbReference type="EMBL" id="MU001509">
    <property type="protein sequence ID" value="KAF2439640.1"/>
    <property type="molecule type" value="Genomic_DNA"/>
</dbReference>
<feature type="region of interest" description="Disordered" evidence="1">
    <location>
        <begin position="30"/>
        <end position="58"/>
    </location>
</feature>
<reference evidence="2" key="1">
    <citation type="journal article" date="2020" name="Stud. Mycol.">
        <title>101 Dothideomycetes genomes: a test case for predicting lifestyles and emergence of pathogens.</title>
        <authorList>
            <person name="Haridas S."/>
            <person name="Albert R."/>
            <person name="Binder M."/>
            <person name="Bloem J."/>
            <person name="Labutti K."/>
            <person name="Salamov A."/>
            <person name="Andreopoulos B."/>
            <person name="Baker S."/>
            <person name="Barry K."/>
            <person name="Bills G."/>
            <person name="Bluhm B."/>
            <person name="Cannon C."/>
            <person name="Castanera R."/>
            <person name="Culley D."/>
            <person name="Daum C."/>
            <person name="Ezra D."/>
            <person name="Gonzalez J."/>
            <person name="Henrissat B."/>
            <person name="Kuo A."/>
            <person name="Liang C."/>
            <person name="Lipzen A."/>
            <person name="Lutzoni F."/>
            <person name="Magnuson J."/>
            <person name="Mondo S."/>
            <person name="Nolan M."/>
            <person name="Ohm R."/>
            <person name="Pangilinan J."/>
            <person name="Park H.-J."/>
            <person name="Ramirez L."/>
            <person name="Alfaro M."/>
            <person name="Sun H."/>
            <person name="Tritt A."/>
            <person name="Yoshinaga Y."/>
            <person name="Zwiers L.-H."/>
            <person name="Turgeon B."/>
            <person name="Goodwin S."/>
            <person name="Spatafora J."/>
            <person name="Crous P."/>
            <person name="Grigoriev I."/>
        </authorList>
    </citation>
    <scope>NUCLEOTIDE SEQUENCE</scope>
    <source>
        <strain evidence="2">CBS 690.94</strain>
    </source>
</reference>
<name>A0A9P4U701_9PLEO</name>
<keyword evidence="3" id="KW-1185">Reference proteome</keyword>
<organism evidence="2 3">
    <name type="scientific">Karstenula rhodostoma CBS 690.94</name>
    <dbReference type="NCBI Taxonomy" id="1392251"/>
    <lineage>
        <taxon>Eukaryota</taxon>
        <taxon>Fungi</taxon>
        <taxon>Dikarya</taxon>
        <taxon>Ascomycota</taxon>
        <taxon>Pezizomycotina</taxon>
        <taxon>Dothideomycetes</taxon>
        <taxon>Pleosporomycetidae</taxon>
        <taxon>Pleosporales</taxon>
        <taxon>Massarineae</taxon>
        <taxon>Didymosphaeriaceae</taxon>
        <taxon>Karstenula</taxon>
    </lineage>
</organism>
<gene>
    <name evidence="2" type="ORF">P171DRAFT_501974</name>
</gene>
<comment type="caution">
    <text evidence="2">The sequence shown here is derived from an EMBL/GenBank/DDBJ whole genome shotgun (WGS) entry which is preliminary data.</text>
</comment>
<feature type="region of interest" description="Disordered" evidence="1">
    <location>
        <begin position="479"/>
        <end position="519"/>
    </location>
</feature>
<dbReference type="OrthoDB" id="3796041at2759"/>
<sequence length="572" mass="64302">MANPPSLMASLSVDDRYALRDILRRKLQNIPADTLPPFKPPPGPSPSSRKRVSTEDDDESKFLTTTNVVNHEANAVNLPHIPPDLRLDFLLKHRAMIDAHSRLAIKDAEKQHINITRAIYFWRFDDLHQFQRYHDSARWNIAIFVALLTDRTHDEPKSEIGKATCDNPKSAKAKAAREFVVAYLAAVLEHHNDAATFEKREAFIKLWKSTKYDLFTFNSAQKQTMKRDMKRLSNEWQAELERIQKAKDLGNNEYEVETAYNAKVAKFVGVLIPGPRSQRGLHYRAPAETIEGLKMQSGISANNMQRGVLLEALKMNESDYYVPKPQPKIKPKVTTGPPEVPNTTILGFAVQDVEFLEGQKPKPESQTTDWPALHFPKISPPDLEERKAAEVVDVREAIWVLKKSKTREMLAKLMELFPEDIPVRKPPYVGATLSDLPLLPAATDRPASVIPPTFEDLGAFVVNNVPKSLMDSVAHSDSVANMSSSSKDNQQTKLGKRSISEQDEALEEPEKKRSKVEQDTVARSLMLPVDGSLLQLETTWQISADPPAATSTTSLFGRDEQKSRSSLFRGSN</sequence>
<evidence type="ECO:0000256" key="1">
    <source>
        <dbReference type="SAM" id="MobiDB-lite"/>
    </source>
</evidence>
<dbReference type="AlphaFoldDB" id="A0A9P4U701"/>
<evidence type="ECO:0000313" key="3">
    <source>
        <dbReference type="Proteomes" id="UP000799764"/>
    </source>
</evidence>
<proteinExistence type="predicted"/>
<dbReference type="Proteomes" id="UP000799764">
    <property type="component" value="Unassembled WGS sequence"/>
</dbReference>
<accession>A0A9P4U701</accession>
<evidence type="ECO:0000313" key="2">
    <source>
        <dbReference type="EMBL" id="KAF2439640.1"/>
    </source>
</evidence>
<feature type="compositionally biased region" description="Polar residues" evidence="1">
    <location>
        <begin position="479"/>
        <end position="493"/>
    </location>
</feature>
<feature type="compositionally biased region" description="Basic and acidic residues" evidence="1">
    <location>
        <begin position="508"/>
        <end position="519"/>
    </location>
</feature>
<feature type="region of interest" description="Disordered" evidence="1">
    <location>
        <begin position="545"/>
        <end position="572"/>
    </location>
</feature>